<dbReference type="Gene3D" id="2.170.16.10">
    <property type="entry name" value="Hedgehog/Intein (Hint) domain"/>
    <property type="match status" value="1"/>
</dbReference>
<dbReference type="Pfam" id="PF13403">
    <property type="entry name" value="Hint_2"/>
    <property type="match status" value="1"/>
</dbReference>
<dbReference type="InterPro" id="IPR028992">
    <property type="entry name" value="Hedgehog/Intein_dom"/>
</dbReference>
<evidence type="ECO:0000313" key="2">
    <source>
        <dbReference type="EMBL" id="SPJ25479.1"/>
    </source>
</evidence>
<dbReference type="InterPro" id="IPR036844">
    <property type="entry name" value="Hint_dom_sf"/>
</dbReference>
<gene>
    <name evidence="2" type="ORF">PAA8504_03330</name>
</gene>
<dbReference type="InterPro" id="IPR006141">
    <property type="entry name" value="Intein_N"/>
</dbReference>
<accession>A0A2R8BZB3</accession>
<reference evidence="3" key="1">
    <citation type="submission" date="2018-03" db="EMBL/GenBank/DDBJ databases">
        <authorList>
            <person name="Rodrigo-Torres L."/>
            <person name="Arahal R. D."/>
            <person name="Lucena T."/>
        </authorList>
    </citation>
    <scope>NUCLEOTIDE SEQUENCE [LARGE SCALE GENOMIC DNA]</scope>
    <source>
        <strain evidence="3">CECT 8504</strain>
    </source>
</reference>
<feature type="domain" description="Hedgehog/Intein (Hint)" evidence="1">
    <location>
        <begin position="211"/>
        <end position="348"/>
    </location>
</feature>
<dbReference type="GO" id="GO:0016539">
    <property type="term" value="P:intein-mediated protein splicing"/>
    <property type="evidence" value="ECO:0007669"/>
    <property type="project" value="InterPro"/>
</dbReference>
<evidence type="ECO:0000313" key="3">
    <source>
        <dbReference type="Proteomes" id="UP000244912"/>
    </source>
</evidence>
<keyword evidence="3" id="KW-1185">Reference proteome</keyword>
<dbReference type="EMBL" id="ONZF01000009">
    <property type="protein sequence ID" value="SPJ25479.1"/>
    <property type="molecule type" value="Genomic_DNA"/>
</dbReference>
<dbReference type="PROSITE" id="PS50817">
    <property type="entry name" value="INTEIN_N_TER"/>
    <property type="match status" value="1"/>
</dbReference>
<organism evidence="2 3">
    <name type="scientific">Palleronia abyssalis</name>
    <dbReference type="NCBI Taxonomy" id="1501240"/>
    <lineage>
        <taxon>Bacteria</taxon>
        <taxon>Pseudomonadati</taxon>
        <taxon>Pseudomonadota</taxon>
        <taxon>Alphaproteobacteria</taxon>
        <taxon>Rhodobacterales</taxon>
        <taxon>Roseobacteraceae</taxon>
        <taxon>Palleronia</taxon>
    </lineage>
</organism>
<dbReference type="AlphaFoldDB" id="A0A2R8BZB3"/>
<sequence>MALISLDLGSSDQTIDGNNANDGDTVNIRALGSQTLTVDGVDVTITNLANAQLGAEPIFSAINGANLTFGGGLANISALNGITYRIGGNSQIEVNGSLLSAQLNNQRIDFTGTQDGRFTYDPGGISVGDPAFDVTGLEPGDQLAVEGRDNFSFDYDDDTGQATLQSASFLGLGEDVTYRFALDTERANLIRDNPDQYIDDGVFTYPFLNLVCFVAGTLIITNQGARPVEELEEGDLVLTIDRGFQPIVWHGRITRNVSGKLRPIRIKAGTLRNTRDLVVSPQHKVMVPTDGTPAAFDQPHILIPAKHLLGRCGVTQEPAGVVEYHHIMFDTHEIIFSEGIPTESFHPGEMGLSAFDAETRAELYDLFPELADKAFLEEIAAARMVAKKHEAQLVLDGLARVGF</sequence>
<name>A0A2R8BZB3_9RHOB</name>
<dbReference type="RefSeq" id="WP_108895282.1">
    <property type="nucleotide sequence ID" value="NZ_ONZF01000009.1"/>
</dbReference>
<protein>
    <recommendedName>
        <fullName evidence="1">Hedgehog/Intein (Hint) domain-containing protein</fullName>
    </recommendedName>
</protein>
<evidence type="ECO:0000259" key="1">
    <source>
        <dbReference type="Pfam" id="PF13403"/>
    </source>
</evidence>
<dbReference type="OrthoDB" id="6305173at2"/>
<dbReference type="SUPFAM" id="SSF51294">
    <property type="entry name" value="Hedgehog/intein (Hint) domain"/>
    <property type="match status" value="1"/>
</dbReference>
<dbReference type="Proteomes" id="UP000244912">
    <property type="component" value="Unassembled WGS sequence"/>
</dbReference>
<proteinExistence type="predicted"/>
<dbReference type="CDD" id="cd00081">
    <property type="entry name" value="Hint"/>
    <property type="match status" value="1"/>
</dbReference>